<dbReference type="Proteomes" id="UP001148662">
    <property type="component" value="Unassembled WGS sequence"/>
</dbReference>
<proteinExistence type="predicted"/>
<evidence type="ECO:0000313" key="2">
    <source>
        <dbReference type="Proteomes" id="UP001148662"/>
    </source>
</evidence>
<comment type="caution">
    <text evidence="1">The sequence shown here is derived from an EMBL/GenBank/DDBJ whole genome shotgun (WGS) entry which is preliminary data.</text>
</comment>
<gene>
    <name evidence="1" type="ORF">NM688_g4477</name>
</gene>
<keyword evidence="2" id="KW-1185">Reference proteome</keyword>
<accession>A0ACC1T2R6</accession>
<reference evidence="1" key="1">
    <citation type="submission" date="2022-07" db="EMBL/GenBank/DDBJ databases">
        <title>Genome Sequence of Phlebia brevispora.</title>
        <authorList>
            <person name="Buettner E."/>
        </authorList>
    </citation>
    <scope>NUCLEOTIDE SEQUENCE</scope>
    <source>
        <strain evidence="1">MPL23</strain>
    </source>
</reference>
<evidence type="ECO:0000313" key="1">
    <source>
        <dbReference type="EMBL" id="KAJ3551841.1"/>
    </source>
</evidence>
<organism evidence="1 2">
    <name type="scientific">Phlebia brevispora</name>
    <dbReference type="NCBI Taxonomy" id="194682"/>
    <lineage>
        <taxon>Eukaryota</taxon>
        <taxon>Fungi</taxon>
        <taxon>Dikarya</taxon>
        <taxon>Basidiomycota</taxon>
        <taxon>Agaricomycotina</taxon>
        <taxon>Agaricomycetes</taxon>
        <taxon>Polyporales</taxon>
        <taxon>Meruliaceae</taxon>
        <taxon>Phlebia</taxon>
    </lineage>
</organism>
<sequence>MFQRQLANPANKLRLFPAASSSKTPLHLFQPTHVPRRYTIVRGTTGTLVMAWAMSTADFMHFRNLPEPRFSSDNLVLRRRQIGDQDLVAHLHHHYRTFPGDVGDNLSQSPVVRRLRQPLGREQEIVCSPFIADHDGAVLNQGGSPEDGLEARVAQHPLILVAGVRPRCSVVASAAQAFPPCPVDSHAPLALRCGHVLCRDCHDRMHGKCPTNCTRILGGPAVVELNFDYEAHSTDIDLLEEIAKVNEDNRAIHANLEQSNRRLRDQIKNLTTKTCVQDTGFHRLQATVSSLSTEVDDLQVEIRRLFLDCQREMDTIELLSQEKRNLQKEANMQDFNKRRLRSRCAHSVAEARAHRAHALNRDPPIADVIASSSAEPSGSI</sequence>
<name>A0ACC1T2R6_9APHY</name>
<protein>
    <submittedName>
        <fullName evidence="1">Uncharacterized protein</fullName>
    </submittedName>
</protein>
<dbReference type="EMBL" id="JANHOG010000744">
    <property type="protein sequence ID" value="KAJ3551841.1"/>
    <property type="molecule type" value="Genomic_DNA"/>
</dbReference>